<gene>
    <name evidence="2" type="ordered locus">VIBHAR_01886</name>
</gene>
<sequence>MVIAKREARSEKREARSEKREARSEKREARSEKREARTFSTNKQKKEPSGSFFILKNQLQFKAFDLLL</sequence>
<evidence type="ECO:0008006" key="4">
    <source>
        <dbReference type="Google" id="ProtNLM"/>
    </source>
</evidence>
<evidence type="ECO:0000256" key="1">
    <source>
        <dbReference type="SAM" id="MobiDB-lite"/>
    </source>
</evidence>
<protein>
    <recommendedName>
        <fullName evidence="4">6-phosphofructokinase</fullName>
    </recommendedName>
</protein>
<proteinExistence type="predicted"/>
<feature type="compositionally biased region" description="Basic and acidic residues" evidence="1">
    <location>
        <begin position="1"/>
        <end position="37"/>
    </location>
</feature>
<evidence type="ECO:0000313" key="3">
    <source>
        <dbReference type="Proteomes" id="UP000008152"/>
    </source>
</evidence>
<evidence type="ECO:0000313" key="2">
    <source>
        <dbReference type="EMBL" id="ABU70852.1"/>
    </source>
</evidence>
<dbReference type="KEGG" id="vha:VIBHAR_01886"/>
<dbReference type="Proteomes" id="UP000008152">
    <property type="component" value="Chromosome I"/>
</dbReference>
<organism evidence="2 3">
    <name type="scientific">Vibrio campbellii (strain ATCC BAA-1116)</name>
    <dbReference type="NCBI Taxonomy" id="2902295"/>
    <lineage>
        <taxon>Bacteria</taxon>
        <taxon>Pseudomonadati</taxon>
        <taxon>Pseudomonadota</taxon>
        <taxon>Gammaproteobacteria</taxon>
        <taxon>Vibrionales</taxon>
        <taxon>Vibrionaceae</taxon>
        <taxon>Vibrio</taxon>
    </lineage>
</organism>
<dbReference type="AlphaFoldDB" id="A7MWX7"/>
<reference evidence="2 3" key="1">
    <citation type="submission" date="2007-08" db="EMBL/GenBank/DDBJ databases">
        <authorList>
            <consortium name="The Vibrio harveyi Genome Sequencing Project"/>
            <person name="Bassler B."/>
            <person name="Clifton S.W."/>
            <person name="Fulton L."/>
            <person name="Delehaunty K."/>
            <person name="Fronick C."/>
            <person name="Harrison M."/>
            <person name="Markivic C."/>
            <person name="Fulton R."/>
            <person name="Tin-Wollam A.-M."/>
            <person name="Shah N."/>
            <person name="Pepin K."/>
            <person name="Nash W."/>
            <person name="Thiruvilangam P."/>
            <person name="Bhonagiri V."/>
            <person name="Waters C."/>
            <person name="Tu K.C."/>
            <person name="Irgon J."/>
            <person name="Wilson R.K."/>
        </authorList>
    </citation>
    <scope>NUCLEOTIDE SEQUENCE [LARGE SCALE GENOMIC DNA]</scope>
    <source>
        <strain evidence="3">ATCC BAA-1116 / BB120</strain>
    </source>
</reference>
<accession>A7MWX7</accession>
<feature type="region of interest" description="Disordered" evidence="1">
    <location>
        <begin position="1"/>
        <end position="47"/>
    </location>
</feature>
<name>A7MWX7_VIBC1</name>
<dbReference type="EMBL" id="CP000789">
    <property type="protein sequence ID" value="ABU70852.1"/>
    <property type="molecule type" value="Genomic_DNA"/>
</dbReference>